<organism evidence="5 6">
    <name type="scientific">Bipolaris oryzae ATCC 44560</name>
    <dbReference type="NCBI Taxonomy" id="930090"/>
    <lineage>
        <taxon>Eukaryota</taxon>
        <taxon>Fungi</taxon>
        <taxon>Dikarya</taxon>
        <taxon>Ascomycota</taxon>
        <taxon>Pezizomycotina</taxon>
        <taxon>Dothideomycetes</taxon>
        <taxon>Pleosporomycetidae</taxon>
        <taxon>Pleosporales</taxon>
        <taxon>Pleosporineae</taxon>
        <taxon>Pleosporaceae</taxon>
        <taxon>Bipolaris</taxon>
    </lineage>
</organism>
<dbReference type="SUPFAM" id="SSF52540">
    <property type="entry name" value="P-loop containing nucleoside triphosphate hydrolases"/>
    <property type="match status" value="1"/>
</dbReference>
<dbReference type="Gene3D" id="3.40.50.300">
    <property type="entry name" value="P-loop containing nucleotide triphosphate hydrolases"/>
    <property type="match status" value="1"/>
</dbReference>
<keyword evidence="2" id="KW-0677">Repeat</keyword>
<sequence length="1161" mass="130787">MERFSDGLAPPYAILSHTWGQDNDEVTFADIVDGKGKDKAGYKKIYFCDIQAQSDSLQYFWIDTCCINKDDKAELSQAIQSMFRWYQNAKTCYVYLSDAMFRSSRWFTRGWTLQELIAPCTVRFFSKEGDKLGDRSLLRCLINKITSIPLEVLDGGGLSQFKNDERQRWANDRNTKLEEDKAYALSGLCGVHIAPVYGEGKEEAFRRLRREIEKLETCIRHLRDSDPHNRTFQQWQHDRTSQLLWVKGDPGKGKTMLLCGIIDEIQKDVRRNTVAYFFCQATDSRINNAVAVLRGLLYMLLDQQPLLARHVLKQHEHAGKWLFMDANAWVALKDIFRDVLQDPNLGRTCLVVDALDECIVDLPKLLDFVAIQSSKSGRVKWIVSSRNWPDIEAQLERAGHKIKLSLELNADSIATAVDAFIEKKVKILASEKQYTPKLQLEVLRHLTSNANDTFLWVALACQNLEKTSKRHVQKRLTQFPPGLDALYERMMNQVGVSEDADTCLQVSALAAVSYRPITISELVTLAEKVQENADDVEEIVSFCGSFLTLREGIVYFVHQSAKDFLLTKAVSQIFPGGVEVVHCSAFLRSMGALSSTLHKDIYELKEQGIANDDVDIPAQDPLASVRYSCTYWADHLCDSNPDWSANAEKPKLIATIEGFFKVTYLHWIEALSLCQSVEKGVVAVAKVLQLVQNDQGLSELALLIYDAWRFIMHHKNMIKRWPLQIYTSGILFSPRKSIIKNIFKSQAHGWDIQPDLEHDWSACLQTLEGHSDRVNSVAFSSDGARLASGSDDKTVKIWDAHSGQCLQTIEIHSSRIESVSFSPNDTTRVSLKLYNRTVKIWDLYSGECLQTLWGHTSQVDSVAFSSDGTRVVSASQSQIKIWDWHNGQYIQTLEVHSRWVNLAAFSADGTKLLSLSDSTTIMIWDAYSGQFLQKLEGHEEWINSAVFSPDGMRLASALGNKTVKIWDAQNGHYLQKPERNLDLVDSVAFSSDGARLVSASTTGIKIWDAYSGQWLKTLKGNDFAFKSAAFSLDGTRLVSVSSDIKIWDAYSGQRLQTLRGYGNGIISAAFSADGTHIISGNDRFHLDASTVGTTNNIIDIGHLHDIDTDIILSKEWVSIRGKNILWIPEGFRGSMFAVRNNKTAVAKYFGRIWICTVGSSL</sequence>
<feature type="repeat" description="WD" evidence="3">
    <location>
        <begin position="852"/>
        <end position="892"/>
    </location>
</feature>
<dbReference type="InterPro" id="IPR015943">
    <property type="entry name" value="WD40/YVTN_repeat-like_dom_sf"/>
</dbReference>
<dbReference type="Proteomes" id="UP000054032">
    <property type="component" value="Unassembled WGS sequence"/>
</dbReference>
<dbReference type="Gene3D" id="2.130.10.10">
    <property type="entry name" value="YVTN repeat-like/Quinoprotein amine dehydrogenase"/>
    <property type="match status" value="3"/>
</dbReference>
<dbReference type="FunFam" id="3.40.50.300:FF:001638">
    <property type="entry name" value="NACHT and WD40 domain protein"/>
    <property type="match status" value="1"/>
</dbReference>
<evidence type="ECO:0000259" key="4">
    <source>
        <dbReference type="PROSITE" id="PS50837"/>
    </source>
</evidence>
<evidence type="ECO:0000256" key="2">
    <source>
        <dbReference type="ARBA" id="ARBA00022737"/>
    </source>
</evidence>
<dbReference type="SUPFAM" id="SSF50978">
    <property type="entry name" value="WD40 repeat-like"/>
    <property type="match status" value="1"/>
</dbReference>
<reference evidence="5 6" key="1">
    <citation type="journal article" date="2013" name="PLoS Genet.">
        <title>Comparative genome structure, secondary metabolite, and effector coding capacity across Cochliobolus pathogens.</title>
        <authorList>
            <person name="Condon B.J."/>
            <person name="Leng Y."/>
            <person name="Wu D."/>
            <person name="Bushley K.E."/>
            <person name="Ohm R.A."/>
            <person name="Otillar R."/>
            <person name="Martin J."/>
            <person name="Schackwitz W."/>
            <person name="Grimwood J."/>
            <person name="MohdZainudin N."/>
            <person name="Xue C."/>
            <person name="Wang R."/>
            <person name="Manning V.A."/>
            <person name="Dhillon B."/>
            <person name="Tu Z.J."/>
            <person name="Steffenson B.J."/>
            <person name="Salamov A."/>
            <person name="Sun H."/>
            <person name="Lowry S."/>
            <person name="LaButti K."/>
            <person name="Han J."/>
            <person name="Copeland A."/>
            <person name="Lindquist E."/>
            <person name="Barry K."/>
            <person name="Schmutz J."/>
            <person name="Baker S.E."/>
            <person name="Ciuffetti L.M."/>
            <person name="Grigoriev I.V."/>
            <person name="Zhong S."/>
            <person name="Turgeon B.G."/>
        </authorList>
    </citation>
    <scope>NUCLEOTIDE SEQUENCE [LARGE SCALE GENOMIC DNA]</scope>
    <source>
        <strain evidence="5 6">ATCC 44560</strain>
    </source>
</reference>
<dbReference type="PROSITE" id="PS00678">
    <property type="entry name" value="WD_REPEATS_1"/>
    <property type="match status" value="2"/>
</dbReference>
<dbReference type="PANTHER" id="PTHR10622:SF13">
    <property type="entry name" value="NACHT DOMAIN-CONTAINING PROTEIN"/>
    <property type="match status" value="1"/>
</dbReference>
<protein>
    <recommendedName>
        <fullName evidence="4">NACHT domain-containing protein</fullName>
    </recommendedName>
</protein>
<dbReference type="InterPro" id="IPR056884">
    <property type="entry name" value="NPHP3-like_N"/>
</dbReference>
<dbReference type="SMART" id="SM00320">
    <property type="entry name" value="WD40"/>
    <property type="match status" value="8"/>
</dbReference>
<dbReference type="PROSITE" id="PS50082">
    <property type="entry name" value="WD_REPEATS_2"/>
    <property type="match status" value="5"/>
</dbReference>
<evidence type="ECO:0000313" key="6">
    <source>
        <dbReference type="Proteomes" id="UP000054032"/>
    </source>
</evidence>
<dbReference type="Pfam" id="PF00400">
    <property type="entry name" value="WD40"/>
    <property type="match status" value="7"/>
</dbReference>
<feature type="domain" description="NACHT" evidence="4">
    <location>
        <begin position="242"/>
        <end position="462"/>
    </location>
</feature>
<dbReference type="InterPro" id="IPR007111">
    <property type="entry name" value="NACHT_NTPase"/>
</dbReference>
<keyword evidence="6" id="KW-1185">Reference proteome</keyword>
<dbReference type="PROSITE" id="PS50294">
    <property type="entry name" value="WD_REPEATS_REGION"/>
    <property type="match status" value="3"/>
</dbReference>
<feature type="repeat" description="WD" evidence="3">
    <location>
        <begin position="809"/>
        <end position="851"/>
    </location>
</feature>
<feature type="repeat" description="WD" evidence="3">
    <location>
        <begin position="893"/>
        <end position="934"/>
    </location>
</feature>
<dbReference type="InterPro" id="IPR001680">
    <property type="entry name" value="WD40_rpt"/>
</dbReference>
<feature type="repeat" description="WD" evidence="3">
    <location>
        <begin position="767"/>
        <end position="808"/>
    </location>
</feature>
<dbReference type="KEGG" id="bor:COCMIDRAFT_8917"/>
<dbReference type="InterPro" id="IPR010730">
    <property type="entry name" value="HET"/>
</dbReference>
<dbReference type="InterPro" id="IPR036322">
    <property type="entry name" value="WD40_repeat_dom_sf"/>
</dbReference>
<dbReference type="HOGENOM" id="CLU_000288_6_16_1"/>
<dbReference type="InterPro" id="IPR019775">
    <property type="entry name" value="WD40_repeat_CS"/>
</dbReference>
<dbReference type="CDD" id="cd00200">
    <property type="entry name" value="WD40"/>
    <property type="match status" value="1"/>
</dbReference>
<dbReference type="PANTHER" id="PTHR10622">
    <property type="entry name" value="HET DOMAIN-CONTAINING PROTEIN"/>
    <property type="match status" value="1"/>
</dbReference>
<dbReference type="Pfam" id="PF06985">
    <property type="entry name" value="HET"/>
    <property type="match status" value="1"/>
</dbReference>
<accession>W6YUX5</accession>
<name>W6YUX5_COCMI</name>
<dbReference type="RefSeq" id="XP_007692121.1">
    <property type="nucleotide sequence ID" value="XM_007693931.1"/>
</dbReference>
<dbReference type="GeneID" id="19127418"/>
<dbReference type="EMBL" id="KI964107">
    <property type="protein sequence ID" value="EUC41350.1"/>
    <property type="molecule type" value="Genomic_DNA"/>
</dbReference>
<evidence type="ECO:0000313" key="5">
    <source>
        <dbReference type="EMBL" id="EUC41350.1"/>
    </source>
</evidence>
<feature type="repeat" description="WD" evidence="3">
    <location>
        <begin position="935"/>
        <end position="976"/>
    </location>
</feature>
<dbReference type="AlphaFoldDB" id="W6YUX5"/>
<keyword evidence="1 3" id="KW-0853">WD repeat</keyword>
<gene>
    <name evidence="5" type="ORF">COCMIDRAFT_8917</name>
</gene>
<dbReference type="Pfam" id="PF24883">
    <property type="entry name" value="NPHP3_N"/>
    <property type="match status" value="1"/>
</dbReference>
<dbReference type="eggNOG" id="KOG0272">
    <property type="taxonomic scope" value="Eukaryota"/>
</dbReference>
<dbReference type="PROSITE" id="PS50837">
    <property type="entry name" value="NACHT"/>
    <property type="match status" value="1"/>
</dbReference>
<proteinExistence type="predicted"/>
<dbReference type="InterPro" id="IPR027417">
    <property type="entry name" value="P-loop_NTPase"/>
</dbReference>
<dbReference type="STRING" id="930090.W6YUX5"/>
<evidence type="ECO:0000256" key="1">
    <source>
        <dbReference type="ARBA" id="ARBA00022574"/>
    </source>
</evidence>
<dbReference type="OrthoDB" id="538223at2759"/>
<evidence type="ECO:0000256" key="3">
    <source>
        <dbReference type="PROSITE-ProRule" id="PRU00221"/>
    </source>
</evidence>